<dbReference type="Proteomes" id="UP000297567">
    <property type="component" value="Unassembled WGS sequence"/>
</dbReference>
<keyword evidence="2" id="KW-1185">Reference proteome</keyword>
<gene>
    <name evidence="1" type="ORF">EHQ62_05235</name>
</gene>
<dbReference type="RefSeq" id="WP_135641160.1">
    <property type="nucleotide sequence ID" value="NZ_RQGH01000011.1"/>
</dbReference>
<evidence type="ECO:0000313" key="2">
    <source>
        <dbReference type="Proteomes" id="UP000297567"/>
    </source>
</evidence>
<accession>A0A4Z0ZUM6</accession>
<dbReference type="EMBL" id="RQGH01000011">
    <property type="protein sequence ID" value="TGL72235.1"/>
    <property type="molecule type" value="Genomic_DNA"/>
</dbReference>
<organism evidence="1 2">
    <name type="scientific">Leptospira jelokensis</name>
    <dbReference type="NCBI Taxonomy" id="2484931"/>
    <lineage>
        <taxon>Bacteria</taxon>
        <taxon>Pseudomonadati</taxon>
        <taxon>Spirochaetota</taxon>
        <taxon>Spirochaetia</taxon>
        <taxon>Leptospirales</taxon>
        <taxon>Leptospiraceae</taxon>
        <taxon>Leptospira</taxon>
    </lineage>
</organism>
<sequence length="380" mass="44164">MMFRPLIPILLLSMSINCKKEIAYVADPIDLNVSTEDRSETLSYFPFRTQVELLGKTEPDPNNPKSIYEKIRVVVDPIEGKKMDGWAHQDGLAKTEPELVEKAFLNAITSYEANSKRYFTNAVLHLMNSLWLASSKYEFSPSIFDDDLIRQAKESKSYGGPKEMDFCKTKSMLDFYFTKQGYSDKRKYSKQFCEETAFTTQRRLFTYFNESVESITGNPFLVSTDYGFHSVNTSVLQDLFKRMYRKPDQTIFGYKYSELYKKGVKPEMNRFLEGLTKLESIPDAKEYQEWFMKKAIETKSKEEVSVDLSYLTFQKEKSELTGSPIDLKGEQTKDWDTIGSSFVMRRKIDGSWDTIRKLLKQILTDYDPDLLKKHSKAFAD</sequence>
<dbReference type="AlphaFoldDB" id="A0A4Z0ZUM6"/>
<evidence type="ECO:0000313" key="1">
    <source>
        <dbReference type="EMBL" id="TGL72235.1"/>
    </source>
</evidence>
<proteinExistence type="predicted"/>
<protein>
    <submittedName>
        <fullName evidence="1">Uncharacterized protein</fullName>
    </submittedName>
</protein>
<name>A0A4Z0ZUM6_9LEPT</name>
<comment type="caution">
    <text evidence="1">The sequence shown here is derived from an EMBL/GenBank/DDBJ whole genome shotgun (WGS) entry which is preliminary data.</text>
</comment>
<reference evidence="1" key="1">
    <citation type="journal article" date="2019" name="PLoS Negl. Trop. Dis.">
        <title>Revisiting the worldwide diversity of Leptospira species in the environment.</title>
        <authorList>
            <person name="Vincent A.T."/>
            <person name="Schiettekatte O."/>
            <person name="Bourhy P."/>
            <person name="Veyrier F.J."/>
            <person name="Picardeau M."/>
        </authorList>
    </citation>
    <scope>NUCLEOTIDE SEQUENCE [LARGE SCALE GENOMIC DNA]</scope>
    <source>
        <strain evidence="1">201702451</strain>
    </source>
</reference>